<reference evidence="4 5" key="2">
    <citation type="journal article" date="2016" name="Int. J. Syst. Evol. Microbiol.">
        <title>Lutibacter profundi sp. nov., isolated from a deep-sea hydrothermal system on the Arctic Mid-Ocean Ridge and emended description of the genus Lutibacter.</title>
        <authorList>
            <person name="Le Moine Bauer S."/>
            <person name="Roalkvam I."/>
            <person name="Steen I.H."/>
            <person name="Dahle H."/>
        </authorList>
    </citation>
    <scope>NUCLEOTIDE SEQUENCE [LARGE SCALE GENOMIC DNA]</scope>
    <source>
        <strain evidence="4 5">LP1</strain>
    </source>
</reference>
<sequence length="196" mass="22385">MLRLSTETRQAQIKEATLDIISNEGLAKLSIKNLAAKVGVSEGAIYRHFKSKRGILLSIIKDVYNNLVVNQKEVANSNMVPSIKLFTFFCKQIKYLIHNKGITILLFTEATHANDSELKEKLLQILKSQKLLLIQIVQEGISHGLWNKNIDVNDFATIYMGIPIILNIELVLNKKDFNHEAFCNKMFVLLERILKY</sequence>
<dbReference type="PANTHER" id="PTHR43479">
    <property type="entry name" value="ACREF/ENVCD OPERON REPRESSOR-RELATED"/>
    <property type="match status" value="1"/>
</dbReference>
<gene>
    <name evidence="4" type="ORF">Lupro_07490</name>
</gene>
<accession>A0A0X8G6U3</accession>
<dbReference type="PROSITE" id="PS01081">
    <property type="entry name" value="HTH_TETR_1"/>
    <property type="match status" value="1"/>
</dbReference>
<dbReference type="AlphaFoldDB" id="A0A0X8G6U3"/>
<dbReference type="GO" id="GO:0003677">
    <property type="term" value="F:DNA binding"/>
    <property type="evidence" value="ECO:0007669"/>
    <property type="project" value="UniProtKB-UniRule"/>
</dbReference>
<dbReference type="InterPro" id="IPR050624">
    <property type="entry name" value="HTH-type_Tx_Regulator"/>
</dbReference>
<protein>
    <recommendedName>
        <fullName evidence="3">HTH tetR-type domain-containing protein</fullName>
    </recommendedName>
</protein>
<dbReference type="KEGG" id="lut:Lupro_07490"/>
<dbReference type="SUPFAM" id="SSF48498">
    <property type="entry name" value="Tetracyclin repressor-like, C-terminal domain"/>
    <property type="match status" value="1"/>
</dbReference>
<feature type="DNA-binding region" description="H-T-H motif" evidence="2">
    <location>
        <begin position="30"/>
        <end position="49"/>
    </location>
</feature>
<keyword evidence="1 2" id="KW-0238">DNA-binding</keyword>
<dbReference type="InterPro" id="IPR001647">
    <property type="entry name" value="HTH_TetR"/>
</dbReference>
<dbReference type="PRINTS" id="PR00455">
    <property type="entry name" value="HTHTETR"/>
</dbReference>
<dbReference type="Proteomes" id="UP000059672">
    <property type="component" value="Chromosome"/>
</dbReference>
<dbReference type="OrthoDB" id="9798857at2"/>
<dbReference type="SUPFAM" id="SSF46689">
    <property type="entry name" value="Homeodomain-like"/>
    <property type="match status" value="1"/>
</dbReference>
<dbReference type="RefSeq" id="WP_068208141.1">
    <property type="nucleotide sequence ID" value="NZ_CP013355.1"/>
</dbReference>
<dbReference type="STRING" id="1622118.Lupro_07490"/>
<dbReference type="Pfam" id="PF00440">
    <property type="entry name" value="TetR_N"/>
    <property type="match status" value="1"/>
</dbReference>
<dbReference type="InterPro" id="IPR013570">
    <property type="entry name" value="Tscrpt_reg_YsiA_C"/>
</dbReference>
<evidence type="ECO:0000256" key="2">
    <source>
        <dbReference type="PROSITE-ProRule" id="PRU00335"/>
    </source>
</evidence>
<reference evidence="5" key="1">
    <citation type="submission" date="2015-12" db="EMBL/GenBank/DDBJ databases">
        <title>Complete genome sequence of Lutibacter profundus strain LP1.</title>
        <authorList>
            <person name="Wissuwa J."/>
            <person name="Le Moine Bauer S."/>
            <person name="Stokke R."/>
            <person name="Dahle H."/>
            <person name="Steen I.H."/>
        </authorList>
    </citation>
    <scope>NUCLEOTIDE SEQUENCE [LARGE SCALE GENOMIC DNA]</scope>
    <source>
        <strain evidence="5">LP1</strain>
    </source>
</reference>
<dbReference type="Pfam" id="PF08359">
    <property type="entry name" value="TetR_C_4"/>
    <property type="match status" value="1"/>
</dbReference>
<evidence type="ECO:0000313" key="5">
    <source>
        <dbReference type="Proteomes" id="UP000059672"/>
    </source>
</evidence>
<dbReference type="Gene3D" id="1.10.357.10">
    <property type="entry name" value="Tetracycline Repressor, domain 2"/>
    <property type="match status" value="1"/>
</dbReference>
<evidence type="ECO:0000313" key="4">
    <source>
        <dbReference type="EMBL" id="AMC11099.1"/>
    </source>
</evidence>
<keyword evidence="5" id="KW-1185">Reference proteome</keyword>
<dbReference type="PANTHER" id="PTHR43479:SF11">
    <property type="entry name" value="ACREF_ENVCD OPERON REPRESSOR-RELATED"/>
    <property type="match status" value="1"/>
</dbReference>
<dbReference type="PROSITE" id="PS50977">
    <property type="entry name" value="HTH_TETR_2"/>
    <property type="match status" value="1"/>
</dbReference>
<dbReference type="InterPro" id="IPR009057">
    <property type="entry name" value="Homeodomain-like_sf"/>
</dbReference>
<dbReference type="InterPro" id="IPR023772">
    <property type="entry name" value="DNA-bd_HTH_TetR-type_CS"/>
</dbReference>
<organism evidence="4 5">
    <name type="scientific">Lutibacter profundi</name>
    <dbReference type="NCBI Taxonomy" id="1622118"/>
    <lineage>
        <taxon>Bacteria</taxon>
        <taxon>Pseudomonadati</taxon>
        <taxon>Bacteroidota</taxon>
        <taxon>Flavobacteriia</taxon>
        <taxon>Flavobacteriales</taxon>
        <taxon>Flavobacteriaceae</taxon>
        <taxon>Lutibacter</taxon>
    </lineage>
</organism>
<dbReference type="PATRIC" id="fig|1622118.3.peg.1544"/>
<evidence type="ECO:0000259" key="3">
    <source>
        <dbReference type="PROSITE" id="PS50977"/>
    </source>
</evidence>
<dbReference type="EMBL" id="CP013355">
    <property type="protein sequence ID" value="AMC11099.1"/>
    <property type="molecule type" value="Genomic_DNA"/>
</dbReference>
<dbReference type="InterPro" id="IPR036271">
    <property type="entry name" value="Tet_transcr_reg_TetR-rel_C_sf"/>
</dbReference>
<proteinExistence type="predicted"/>
<feature type="domain" description="HTH tetR-type" evidence="3">
    <location>
        <begin position="7"/>
        <end position="67"/>
    </location>
</feature>
<evidence type="ECO:0000256" key="1">
    <source>
        <dbReference type="ARBA" id="ARBA00023125"/>
    </source>
</evidence>
<name>A0A0X8G6U3_9FLAO</name>